<protein>
    <submittedName>
        <fullName evidence="5">Methyl-accepting chemotaxis protein</fullName>
    </submittedName>
</protein>
<organism evidence="5 6">
    <name type="scientific">Maccoyibacter intestinihominis</name>
    <dbReference type="NCBI Taxonomy" id="3133499"/>
    <lineage>
        <taxon>Bacteria</taxon>
        <taxon>Bacillati</taxon>
        <taxon>Bacillota</taxon>
        <taxon>Clostridia</taxon>
        <taxon>Lachnospirales</taxon>
        <taxon>Lachnospiraceae</taxon>
        <taxon>Maccoyibacter</taxon>
    </lineage>
</organism>
<dbReference type="SUPFAM" id="SSF58104">
    <property type="entry name" value="Methyl-accepting chemotaxis protein (MCP) signaling domain"/>
    <property type="match status" value="1"/>
</dbReference>
<dbReference type="Pfam" id="PF00015">
    <property type="entry name" value="MCPsignal"/>
    <property type="match status" value="1"/>
</dbReference>
<evidence type="ECO:0000256" key="1">
    <source>
        <dbReference type="ARBA" id="ARBA00023224"/>
    </source>
</evidence>
<keyword evidence="6" id="KW-1185">Reference proteome</keyword>
<keyword evidence="3" id="KW-0472">Membrane</keyword>
<reference evidence="5 6" key="1">
    <citation type="submission" date="2024-03" db="EMBL/GenBank/DDBJ databases">
        <title>Human intestinal bacterial collection.</title>
        <authorList>
            <person name="Pauvert C."/>
            <person name="Hitch T.C.A."/>
            <person name="Clavel T."/>
        </authorList>
    </citation>
    <scope>NUCLEOTIDE SEQUENCE [LARGE SCALE GENOMIC DNA]</scope>
    <source>
        <strain evidence="5 6">CLA-AA-H185</strain>
    </source>
</reference>
<proteinExistence type="predicted"/>
<feature type="transmembrane region" description="Helical" evidence="3">
    <location>
        <begin position="30"/>
        <end position="49"/>
    </location>
</feature>
<dbReference type="SMART" id="SM00283">
    <property type="entry name" value="MA"/>
    <property type="match status" value="1"/>
</dbReference>
<accession>A0ABV1HGL0</accession>
<dbReference type="RefSeq" id="WP_353531535.1">
    <property type="nucleotide sequence ID" value="NZ_JBBMEX010000018.1"/>
</dbReference>
<dbReference type="InterPro" id="IPR004089">
    <property type="entry name" value="MCPsignal_dom"/>
</dbReference>
<evidence type="ECO:0000259" key="4">
    <source>
        <dbReference type="PROSITE" id="PS50111"/>
    </source>
</evidence>
<keyword evidence="3" id="KW-1133">Transmembrane helix</keyword>
<keyword evidence="3" id="KW-0812">Transmembrane</keyword>
<feature type="transmembrane region" description="Helical" evidence="3">
    <location>
        <begin position="90"/>
        <end position="108"/>
    </location>
</feature>
<evidence type="ECO:0000256" key="3">
    <source>
        <dbReference type="SAM" id="Phobius"/>
    </source>
</evidence>
<dbReference type="EMBL" id="JBBMEX010000018">
    <property type="protein sequence ID" value="MEQ2558854.1"/>
    <property type="molecule type" value="Genomic_DNA"/>
</dbReference>
<evidence type="ECO:0000313" key="6">
    <source>
        <dbReference type="Proteomes" id="UP001454489"/>
    </source>
</evidence>
<sequence>MRITDREAKFKELKEQSDSRKYKDEKQKNLLANKVVFIGFLVTEIAMLVNLVACIQDFGNSVLAMSGLVIDIIGIFAIIVTYLKDRESGVMFRLGMIQFVIMYLIVVIENGNDCMMFIPMPLLVTVMMYSQPKSTKVFCCLLAVVDALRFMLLLTGVIHSSNTMNEERMVSGLVLVTLLAIYQSTKVLWRFSRDSVGAVQDEEQIQKLMMEDILEIVKGVQSQTREANHLLDHLYSSAESISDSVSDITIGTQSTAESIQNQTEMTHSIQNAIESAAGATKEAVDKTEDSMKAVSHNLEVMKQLDIQANSISKTNEVVVAAMEKLSDKTKNVRNITDLILGISGQTNLLALNASIEAARAGEAGKGFAVVADEIRQLADQTKDATENITAIVDELNEFSNEASDAIRKSLDATESQTGLIEEASDGFIVIDENMKQLTMQMNNINEKIEALKTSNNMIVESIMQLSTVSGEITASSVAASEITDNNKSNSKDAKEMLQKVLDFSHQLDKYMKD</sequence>
<feature type="domain" description="Methyl-accepting transducer" evidence="4">
    <location>
        <begin position="230"/>
        <end position="466"/>
    </location>
</feature>
<dbReference type="PANTHER" id="PTHR32089:SF112">
    <property type="entry name" value="LYSOZYME-LIKE PROTEIN-RELATED"/>
    <property type="match status" value="1"/>
</dbReference>
<gene>
    <name evidence="5" type="ORF">WMO43_13460</name>
</gene>
<feature type="transmembrane region" description="Helical" evidence="3">
    <location>
        <begin position="61"/>
        <end position="83"/>
    </location>
</feature>
<keyword evidence="1 2" id="KW-0807">Transducer</keyword>
<evidence type="ECO:0000256" key="2">
    <source>
        <dbReference type="PROSITE-ProRule" id="PRU00284"/>
    </source>
</evidence>
<dbReference type="Gene3D" id="1.10.287.950">
    <property type="entry name" value="Methyl-accepting chemotaxis protein"/>
    <property type="match status" value="1"/>
</dbReference>
<evidence type="ECO:0000313" key="5">
    <source>
        <dbReference type="EMBL" id="MEQ2558854.1"/>
    </source>
</evidence>
<dbReference type="Proteomes" id="UP001454489">
    <property type="component" value="Unassembled WGS sequence"/>
</dbReference>
<name>A0ABV1HGL0_9FIRM</name>
<comment type="caution">
    <text evidence="5">The sequence shown here is derived from an EMBL/GenBank/DDBJ whole genome shotgun (WGS) entry which is preliminary data.</text>
</comment>
<dbReference type="PROSITE" id="PS50111">
    <property type="entry name" value="CHEMOTAXIS_TRANSDUC_2"/>
    <property type="match status" value="1"/>
</dbReference>
<dbReference type="PANTHER" id="PTHR32089">
    <property type="entry name" value="METHYL-ACCEPTING CHEMOTAXIS PROTEIN MCPB"/>
    <property type="match status" value="1"/>
</dbReference>